<dbReference type="GO" id="GO:0042391">
    <property type="term" value="P:regulation of membrane potential"/>
    <property type="evidence" value="ECO:0007669"/>
    <property type="project" value="TreeGrafter"/>
</dbReference>
<reference evidence="4" key="1">
    <citation type="submission" date="2022-11" db="UniProtKB">
        <authorList>
            <consortium name="WormBaseParasite"/>
        </authorList>
    </citation>
    <scope>IDENTIFICATION</scope>
</reference>
<dbReference type="PANTHER" id="PTHR13167:SF25">
    <property type="entry name" value="PIEZO-TYPE MECHANOSENSITIVE ION CHANNEL COMPONENT"/>
    <property type="match status" value="1"/>
</dbReference>
<protein>
    <submittedName>
        <fullName evidence="4">Piezo non-specific cation channel R-Ras-binding domain-containing protein</fullName>
    </submittedName>
</protein>
<feature type="domain" description="Piezo non-specific cation channel cap" evidence="2">
    <location>
        <begin position="24"/>
        <end position="317"/>
    </location>
</feature>
<evidence type="ECO:0000259" key="2">
    <source>
        <dbReference type="Pfam" id="PF12166"/>
    </source>
</evidence>
<keyword evidence="3" id="KW-1185">Reference proteome</keyword>
<dbReference type="GO" id="GO:0071260">
    <property type="term" value="P:cellular response to mechanical stimulus"/>
    <property type="evidence" value="ECO:0007669"/>
    <property type="project" value="TreeGrafter"/>
</dbReference>
<keyword evidence="1" id="KW-0812">Transmembrane</keyword>
<name>A0A915CMQ6_9BILA</name>
<dbReference type="Pfam" id="PF12166">
    <property type="entry name" value="Piezo_cap"/>
    <property type="match status" value="1"/>
</dbReference>
<evidence type="ECO:0000256" key="1">
    <source>
        <dbReference type="SAM" id="Phobius"/>
    </source>
</evidence>
<evidence type="ECO:0000313" key="4">
    <source>
        <dbReference type="WBParaSite" id="jg10611"/>
    </source>
</evidence>
<sequence length="321" mass="36647">MRAEGQEDLVTLTFDHGSPARKIQNKGVIRVRFQPESEVPWQMSAENLESLKNVMRKNETELTLRLIVEIEFKQMRLSPMKDPRVHSLSYAIPIKSELRKSFLDILATDLANATINGLLQDDASMHLVVPYALPNFVIVQNEGESLLDAAIEQNSAEVENECQCNSTYNDLNMKIAVQDSNIYWTAGMKPNSGLVKRELNFDPMTVEFGLRHNRYLEVFAFVDRAFPKNVPSYVVKGGIIGMYIVVVLTFGQLTRRVLANAPHVVPVDKTPNPDRLLLLCHELYLARELKDFALEQKLFWRLILILRSNVVFMRVTEEEAT</sequence>
<dbReference type="GO" id="GO:0050982">
    <property type="term" value="P:detection of mechanical stimulus"/>
    <property type="evidence" value="ECO:0007669"/>
    <property type="project" value="TreeGrafter"/>
</dbReference>
<dbReference type="InterPro" id="IPR027272">
    <property type="entry name" value="Piezo"/>
</dbReference>
<dbReference type="GO" id="GO:0008381">
    <property type="term" value="F:mechanosensitive monoatomic ion channel activity"/>
    <property type="evidence" value="ECO:0007669"/>
    <property type="project" value="InterPro"/>
</dbReference>
<dbReference type="InterPro" id="IPR031334">
    <property type="entry name" value="Piezo_cap_dom"/>
</dbReference>
<proteinExistence type="predicted"/>
<dbReference type="WBParaSite" id="jg10611">
    <property type="protein sequence ID" value="jg10611"/>
    <property type="gene ID" value="jg10611"/>
</dbReference>
<evidence type="ECO:0000313" key="3">
    <source>
        <dbReference type="Proteomes" id="UP000887574"/>
    </source>
</evidence>
<dbReference type="GO" id="GO:0005261">
    <property type="term" value="F:monoatomic cation channel activity"/>
    <property type="evidence" value="ECO:0007669"/>
    <property type="project" value="TreeGrafter"/>
</dbReference>
<keyword evidence="1" id="KW-0472">Membrane</keyword>
<dbReference type="GO" id="GO:0005886">
    <property type="term" value="C:plasma membrane"/>
    <property type="evidence" value="ECO:0007669"/>
    <property type="project" value="TreeGrafter"/>
</dbReference>
<dbReference type="Proteomes" id="UP000887574">
    <property type="component" value="Unplaced"/>
</dbReference>
<keyword evidence="1" id="KW-1133">Transmembrane helix</keyword>
<organism evidence="3 4">
    <name type="scientific">Ditylenchus dipsaci</name>
    <dbReference type="NCBI Taxonomy" id="166011"/>
    <lineage>
        <taxon>Eukaryota</taxon>
        <taxon>Metazoa</taxon>
        <taxon>Ecdysozoa</taxon>
        <taxon>Nematoda</taxon>
        <taxon>Chromadorea</taxon>
        <taxon>Rhabditida</taxon>
        <taxon>Tylenchina</taxon>
        <taxon>Tylenchomorpha</taxon>
        <taxon>Sphaerularioidea</taxon>
        <taxon>Anguinidae</taxon>
        <taxon>Anguininae</taxon>
        <taxon>Ditylenchus</taxon>
    </lineage>
</organism>
<accession>A0A915CMQ6</accession>
<dbReference type="PANTHER" id="PTHR13167">
    <property type="entry name" value="PIEZO-TYPE MECHANOSENSITIVE ION CHANNEL COMPONENT"/>
    <property type="match status" value="1"/>
</dbReference>
<dbReference type="AlphaFoldDB" id="A0A915CMQ6"/>
<feature type="transmembrane region" description="Helical" evidence="1">
    <location>
        <begin position="233"/>
        <end position="251"/>
    </location>
</feature>